<dbReference type="SUPFAM" id="SSF50494">
    <property type="entry name" value="Trypsin-like serine proteases"/>
    <property type="match status" value="1"/>
</dbReference>
<evidence type="ECO:0000256" key="3">
    <source>
        <dbReference type="ARBA" id="ARBA00022825"/>
    </source>
</evidence>
<evidence type="ECO:0000259" key="7">
    <source>
        <dbReference type="PROSITE" id="PS50240"/>
    </source>
</evidence>
<dbReference type="InterPro" id="IPR043504">
    <property type="entry name" value="Peptidase_S1_PA_chymotrypsin"/>
</dbReference>
<sequence>MVTTTAERVTATPNVVTTPPDMMTLPPDMMTTTPHVVTTTTGAPADAASFPPALTGICGGHRRDRHRRISGGHRALRGEFPWMAMVLIAGENRCGGSVVSSRHVLTAAHCLWDRKTESQIPVAYVEVIAGKHTREAKIPAADPSEQRLGVATVVFHPHWQSGKNSHHDLALLVLTSDLAWTAKVQPICLPGPTTRMPSRALTAGWGRTNTRHRLVMLPKYAEVLQKATLDVYTGQECLTRFPTMDSRTRRKITDKVLCGVGKRHYKSFFTDACHGDSGGPLFAVPDGRMQYVLLGVVWWGLGCDVPGEPGLYLRISHFVTWIRKVLPSS</sequence>
<dbReference type="InterPro" id="IPR001314">
    <property type="entry name" value="Peptidase_S1A"/>
</dbReference>
<dbReference type="PROSITE" id="PS00134">
    <property type="entry name" value="TRYPSIN_HIS"/>
    <property type="match status" value="1"/>
</dbReference>
<reference evidence="8 9" key="1">
    <citation type="journal article" date="2023" name="Sci. Data">
        <title>Genome assembly of the Korean intertidal mud-creeper Batillaria attramentaria.</title>
        <authorList>
            <person name="Patra A.K."/>
            <person name="Ho P.T."/>
            <person name="Jun S."/>
            <person name="Lee S.J."/>
            <person name="Kim Y."/>
            <person name="Won Y.J."/>
        </authorList>
    </citation>
    <scope>NUCLEOTIDE SEQUENCE [LARGE SCALE GENOMIC DNA]</scope>
    <source>
        <strain evidence="8">Wonlab-2016</strain>
    </source>
</reference>
<dbReference type="PANTHER" id="PTHR24264:SF54">
    <property type="entry name" value="PEPTIDASE S1 DOMAIN-CONTAINING PROTEIN"/>
    <property type="match status" value="1"/>
</dbReference>
<dbReference type="GO" id="GO:0006508">
    <property type="term" value="P:proteolysis"/>
    <property type="evidence" value="ECO:0007669"/>
    <property type="project" value="UniProtKB-KW"/>
</dbReference>
<gene>
    <name evidence="8" type="ORF">BaRGS_00029796</name>
</gene>
<dbReference type="InterPro" id="IPR001254">
    <property type="entry name" value="Trypsin_dom"/>
</dbReference>
<feature type="compositionally biased region" description="Low complexity" evidence="6">
    <location>
        <begin position="9"/>
        <end position="26"/>
    </location>
</feature>
<evidence type="ECO:0000313" key="9">
    <source>
        <dbReference type="Proteomes" id="UP001519460"/>
    </source>
</evidence>
<name>A0ABD0JW21_9CAEN</name>
<evidence type="ECO:0000313" key="8">
    <source>
        <dbReference type="EMBL" id="KAK7478929.1"/>
    </source>
</evidence>
<evidence type="ECO:0000256" key="2">
    <source>
        <dbReference type="ARBA" id="ARBA00022801"/>
    </source>
</evidence>
<comment type="caution">
    <text evidence="8">The sequence shown here is derived from an EMBL/GenBank/DDBJ whole genome shotgun (WGS) entry which is preliminary data.</text>
</comment>
<accession>A0ABD0JW21</accession>
<dbReference type="Proteomes" id="UP001519460">
    <property type="component" value="Unassembled WGS sequence"/>
</dbReference>
<keyword evidence="2 5" id="KW-0378">Hydrolase</keyword>
<keyword evidence="1 5" id="KW-0645">Protease</keyword>
<dbReference type="InterPro" id="IPR009003">
    <property type="entry name" value="Peptidase_S1_PA"/>
</dbReference>
<dbReference type="InterPro" id="IPR033116">
    <property type="entry name" value="TRYPSIN_SER"/>
</dbReference>
<dbReference type="InterPro" id="IPR050127">
    <property type="entry name" value="Serine_Proteases_S1"/>
</dbReference>
<organism evidence="8 9">
    <name type="scientific">Batillaria attramentaria</name>
    <dbReference type="NCBI Taxonomy" id="370345"/>
    <lineage>
        <taxon>Eukaryota</taxon>
        <taxon>Metazoa</taxon>
        <taxon>Spiralia</taxon>
        <taxon>Lophotrochozoa</taxon>
        <taxon>Mollusca</taxon>
        <taxon>Gastropoda</taxon>
        <taxon>Caenogastropoda</taxon>
        <taxon>Sorbeoconcha</taxon>
        <taxon>Cerithioidea</taxon>
        <taxon>Batillariidae</taxon>
        <taxon>Batillaria</taxon>
    </lineage>
</organism>
<evidence type="ECO:0000256" key="5">
    <source>
        <dbReference type="RuleBase" id="RU363034"/>
    </source>
</evidence>
<evidence type="ECO:0000256" key="1">
    <source>
        <dbReference type="ARBA" id="ARBA00022670"/>
    </source>
</evidence>
<dbReference type="InterPro" id="IPR018114">
    <property type="entry name" value="TRYPSIN_HIS"/>
</dbReference>
<keyword evidence="4" id="KW-1015">Disulfide bond</keyword>
<feature type="region of interest" description="Disordered" evidence="6">
    <location>
        <begin position="1"/>
        <end position="26"/>
    </location>
</feature>
<protein>
    <recommendedName>
        <fullName evidence="7">Peptidase S1 domain-containing protein</fullName>
    </recommendedName>
</protein>
<dbReference type="PROSITE" id="PS50240">
    <property type="entry name" value="TRYPSIN_DOM"/>
    <property type="match status" value="1"/>
</dbReference>
<dbReference type="PROSITE" id="PS00135">
    <property type="entry name" value="TRYPSIN_SER"/>
    <property type="match status" value="1"/>
</dbReference>
<dbReference type="Pfam" id="PF00089">
    <property type="entry name" value="Trypsin"/>
    <property type="match status" value="1"/>
</dbReference>
<dbReference type="GO" id="GO:0008236">
    <property type="term" value="F:serine-type peptidase activity"/>
    <property type="evidence" value="ECO:0007669"/>
    <property type="project" value="UniProtKB-KW"/>
</dbReference>
<dbReference type="CDD" id="cd00190">
    <property type="entry name" value="Tryp_SPc"/>
    <property type="match status" value="1"/>
</dbReference>
<dbReference type="SMART" id="SM00020">
    <property type="entry name" value="Tryp_SPc"/>
    <property type="match status" value="1"/>
</dbReference>
<dbReference type="EMBL" id="JACVVK020000314">
    <property type="protein sequence ID" value="KAK7478929.1"/>
    <property type="molecule type" value="Genomic_DNA"/>
</dbReference>
<dbReference type="PANTHER" id="PTHR24264">
    <property type="entry name" value="TRYPSIN-RELATED"/>
    <property type="match status" value="1"/>
</dbReference>
<feature type="domain" description="Peptidase S1" evidence="7">
    <location>
        <begin position="69"/>
        <end position="327"/>
    </location>
</feature>
<proteinExistence type="predicted"/>
<evidence type="ECO:0000256" key="4">
    <source>
        <dbReference type="ARBA" id="ARBA00023157"/>
    </source>
</evidence>
<dbReference type="PRINTS" id="PR00722">
    <property type="entry name" value="CHYMOTRYPSIN"/>
</dbReference>
<evidence type="ECO:0000256" key="6">
    <source>
        <dbReference type="SAM" id="MobiDB-lite"/>
    </source>
</evidence>
<dbReference type="AlphaFoldDB" id="A0ABD0JW21"/>
<dbReference type="Gene3D" id="2.40.10.10">
    <property type="entry name" value="Trypsin-like serine proteases"/>
    <property type="match status" value="1"/>
</dbReference>
<dbReference type="FunFam" id="2.40.10.10:FF:000068">
    <property type="entry name" value="transmembrane protease serine 2"/>
    <property type="match status" value="1"/>
</dbReference>
<keyword evidence="9" id="KW-1185">Reference proteome</keyword>
<keyword evidence="3 5" id="KW-0720">Serine protease</keyword>